<dbReference type="EMBL" id="BAABCV010000001">
    <property type="protein sequence ID" value="GAA4085143.1"/>
    <property type="molecule type" value="Genomic_DNA"/>
</dbReference>
<dbReference type="PANTHER" id="PTHR43264:SF1">
    <property type="entry name" value="INOSINE_URIDINE-PREFERRING NUCLEOSIDE HYDROLASE DOMAIN-CONTAINING PROTEIN"/>
    <property type="match status" value="1"/>
</dbReference>
<keyword evidence="3" id="KW-1185">Reference proteome</keyword>
<evidence type="ECO:0000313" key="3">
    <source>
        <dbReference type="Proteomes" id="UP001500841"/>
    </source>
</evidence>
<dbReference type="PANTHER" id="PTHR43264">
    <property type="match status" value="1"/>
</dbReference>
<dbReference type="SUPFAM" id="SSF53590">
    <property type="entry name" value="Nucleoside hydrolase"/>
    <property type="match status" value="1"/>
</dbReference>
<comment type="caution">
    <text evidence="2">The sequence shown here is derived from an EMBL/GenBank/DDBJ whole genome shotgun (WGS) entry which is preliminary data.</text>
</comment>
<dbReference type="InterPro" id="IPR001910">
    <property type="entry name" value="Inosine/uridine_hydrolase_dom"/>
</dbReference>
<name>A0ABP7WBB9_9SPHI</name>
<evidence type="ECO:0000259" key="1">
    <source>
        <dbReference type="Pfam" id="PF01156"/>
    </source>
</evidence>
<dbReference type="InterPro" id="IPR036452">
    <property type="entry name" value="Ribo_hydro-like"/>
</dbReference>
<reference evidence="3" key="1">
    <citation type="journal article" date="2019" name="Int. J. Syst. Evol. Microbiol.">
        <title>The Global Catalogue of Microorganisms (GCM) 10K type strain sequencing project: providing services to taxonomists for standard genome sequencing and annotation.</title>
        <authorList>
            <consortium name="The Broad Institute Genomics Platform"/>
            <consortium name="The Broad Institute Genome Sequencing Center for Infectious Disease"/>
            <person name="Wu L."/>
            <person name="Ma J."/>
        </authorList>
    </citation>
    <scope>NUCLEOTIDE SEQUENCE [LARGE SCALE GENOMIC DNA]</scope>
    <source>
        <strain evidence="3">JCM 17085</strain>
    </source>
</reference>
<evidence type="ECO:0000313" key="2">
    <source>
        <dbReference type="EMBL" id="GAA4085143.1"/>
    </source>
</evidence>
<proteinExistence type="predicted"/>
<dbReference type="Gene3D" id="3.90.245.10">
    <property type="entry name" value="Ribonucleoside hydrolase-like"/>
    <property type="match status" value="1"/>
</dbReference>
<organism evidence="2 3">
    <name type="scientific">Mucilaginibacter panaciglaebae</name>
    <dbReference type="NCBI Taxonomy" id="502331"/>
    <lineage>
        <taxon>Bacteria</taxon>
        <taxon>Pseudomonadati</taxon>
        <taxon>Bacteroidota</taxon>
        <taxon>Sphingobacteriia</taxon>
        <taxon>Sphingobacteriales</taxon>
        <taxon>Sphingobacteriaceae</taxon>
        <taxon>Mucilaginibacter</taxon>
    </lineage>
</organism>
<dbReference type="Proteomes" id="UP001500841">
    <property type="component" value="Unassembled WGS sequence"/>
</dbReference>
<dbReference type="Pfam" id="PF01156">
    <property type="entry name" value="IU_nuc_hydro"/>
    <property type="match status" value="1"/>
</dbReference>
<gene>
    <name evidence="2" type="ORF">GCM10022392_02420</name>
</gene>
<protein>
    <recommendedName>
        <fullName evidence="1">Inosine/uridine-preferring nucleoside hydrolase domain-containing protein</fullName>
    </recommendedName>
</protein>
<sequence>MDAFAQKHSKAVSIIFDSDIGPDYDDVGAITVLHALADAHEAKILATMASNRYEGVAAVLNVFNTYFKRADLPIGVAGANAVNIRDSQHWTDTLLANYPHKIKTNADAWDAVKLYRKILATQPDHSVSIVTIGFLTNISDLLNSSSDEYSKLNGKELVAKKVKQLVSMAGKFPSGYEFNVIKDAAAANNVFQNIGIPIIYSGFEIGEKIKVGLSLINDPSIQNSPVKDAFRIAMSKSADDANGRLSWDETAVLVAMKGYTTYYDLHPGKMKPLAADGKNTWDDNNETQGYLVEKVNHLQVQDLINKLIMHQPKK</sequence>
<accession>A0ABP7WBB9</accession>
<feature type="domain" description="Inosine/uridine-preferring nucleoside hydrolase" evidence="1">
    <location>
        <begin position="14"/>
        <end position="258"/>
    </location>
</feature>